<feature type="coiled-coil region" evidence="1">
    <location>
        <begin position="180"/>
        <end position="207"/>
    </location>
</feature>
<dbReference type="EMBL" id="LAZR01041219">
    <property type="protein sequence ID" value="KKL12529.1"/>
    <property type="molecule type" value="Genomic_DNA"/>
</dbReference>
<keyword evidence="1" id="KW-0175">Coiled coil</keyword>
<proteinExistence type="predicted"/>
<organism evidence="2">
    <name type="scientific">marine sediment metagenome</name>
    <dbReference type="NCBI Taxonomy" id="412755"/>
    <lineage>
        <taxon>unclassified sequences</taxon>
        <taxon>metagenomes</taxon>
        <taxon>ecological metagenomes</taxon>
    </lineage>
</organism>
<evidence type="ECO:0000256" key="1">
    <source>
        <dbReference type="SAM" id="Coils"/>
    </source>
</evidence>
<accession>A0A0F9ASE5</accession>
<protein>
    <submittedName>
        <fullName evidence="2">Uncharacterized protein</fullName>
    </submittedName>
</protein>
<comment type="caution">
    <text evidence="2">The sequence shown here is derived from an EMBL/GenBank/DDBJ whole genome shotgun (WGS) entry which is preliminary data.</text>
</comment>
<evidence type="ECO:0000313" key="2">
    <source>
        <dbReference type="EMBL" id="KKL12529.1"/>
    </source>
</evidence>
<dbReference type="AlphaFoldDB" id="A0A0F9ASE5"/>
<reference evidence="2" key="1">
    <citation type="journal article" date="2015" name="Nature">
        <title>Complex archaea that bridge the gap between prokaryotes and eukaryotes.</title>
        <authorList>
            <person name="Spang A."/>
            <person name="Saw J.H."/>
            <person name="Jorgensen S.L."/>
            <person name="Zaremba-Niedzwiedzka K."/>
            <person name="Martijn J."/>
            <person name="Lind A.E."/>
            <person name="van Eijk R."/>
            <person name="Schleper C."/>
            <person name="Guy L."/>
            <person name="Ettema T.J."/>
        </authorList>
    </citation>
    <scope>NUCLEOTIDE SEQUENCE</scope>
</reference>
<sequence>MKHYIFVFIVIISIVLPAFAAAGNPYEEYYETYPMDEYVVGIGEAQASGNKYAVRRMTEVLARRDIASQIRVRTMEVSVDLMCGGSGAGDCKDTVVSIIETSVDEFLRGSRVVDSGVRDGSAFTIVVMPKEGAVKTLETRIEGAAGVVKDDLAAARMGDRDALERARSNLMRARTYEIERQILEGVRTNASNALNELQKELDKLKADLK</sequence>
<gene>
    <name evidence="2" type="ORF">LCGC14_2534850</name>
</gene>
<name>A0A0F9ASE5_9ZZZZ</name>